<dbReference type="AlphaFoldDB" id="H1S5T8"/>
<dbReference type="InterPro" id="IPR051818">
    <property type="entry name" value="TPP_dependent_decarboxylase"/>
</dbReference>
<proteinExistence type="predicted"/>
<dbReference type="InterPro" id="IPR029061">
    <property type="entry name" value="THDP-binding"/>
</dbReference>
<evidence type="ECO:0000256" key="2">
    <source>
        <dbReference type="ARBA" id="ARBA00023239"/>
    </source>
</evidence>
<evidence type="ECO:0000256" key="1">
    <source>
        <dbReference type="ARBA" id="ARBA00022793"/>
    </source>
</evidence>
<evidence type="ECO:0000313" key="5">
    <source>
        <dbReference type="Proteomes" id="UP000005808"/>
    </source>
</evidence>
<accession>H1S5T8</accession>
<dbReference type="InterPro" id="IPR011766">
    <property type="entry name" value="TPP_enzyme_TPP-bd"/>
</dbReference>
<dbReference type="GO" id="GO:0030976">
    <property type="term" value="F:thiamine pyrophosphate binding"/>
    <property type="evidence" value="ECO:0007669"/>
    <property type="project" value="InterPro"/>
</dbReference>
<dbReference type="Proteomes" id="UP000005808">
    <property type="component" value="Unassembled WGS sequence"/>
</dbReference>
<dbReference type="Gene3D" id="3.40.50.970">
    <property type="match status" value="1"/>
</dbReference>
<comment type="caution">
    <text evidence="4">The sequence shown here is derived from an EMBL/GenBank/DDBJ whole genome shotgun (WGS) entry which is preliminary data.</text>
</comment>
<dbReference type="RefSeq" id="WP_006158782.1">
    <property type="nucleotide sequence ID" value="NZ_AHJE01000038.1"/>
</dbReference>
<dbReference type="PATRIC" id="fig|1127483.3.peg.3243"/>
<dbReference type="GO" id="GO:0044281">
    <property type="term" value="P:small molecule metabolic process"/>
    <property type="evidence" value="ECO:0007669"/>
    <property type="project" value="UniProtKB-ARBA"/>
</dbReference>
<keyword evidence="1" id="KW-0210">Decarboxylase</keyword>
<protein>
    <submittedName>
        <fullName evidence="4">Thiamine pyrophosphate enzyme, C-terminal TPP binding domain-containing protein 11</fullName>
    </submittedName>
</protein>
<gene>
    <name evidence="4" type="ORF">OR16_16157</name>
</gene>
<sequence length="138" mass="14960">MVVVDGDASLLMQLGGLVTVAGQQPRRFAHFVVNNGTQFTGGVNLRAPGQGITDFCGLARAAGYRHVVRIDNLATLREVASAMHRIDGPAFYELCVAPEPARIGQENPQQEMPDRQFERMGQEAAALSHWLNASGSRE</sequence>
<dbReference type="Pfam" id="PF02775">
    <property type="entry name" value="TPP_enzyme_C"/>
    <property type="match status" value="1"/>
</dbReference>
<name>H1S5T8_9BURK</name>
<dbReference type="SUPFAM" id="SSF52518">
    <property type="entry name" value="Thiamin diphosphate-binding fold (THDP-binding)"/>
    <property type="match status" value="1"/>
</dbReference>
<dbReference type="GO" id="GO:0016831">
    <property type="term" value="F:carboxy-lyase activity"/>
    <property type="evidence" value="ECO:0007669"/>
    <property type="project" value="UniProtKB-KW"/>
</dbReference>
<dbReference type="PANTHER" id="PTHR42818:SF1">
    <property type="entry name" value="SULFOPYRUVATE DECARBOXYLASE"/>
    <property type="match status" value="1"/>
</dbReference>
<feature type="domain" description="Thiamine pyrophosphate enzyme TPP-binding" evidence="3">
    <location>
        <begin position="2"/>
        <end position="91"/>
    </location>
</feature>
<evidence type="ECO:0000259" key="3">
    <source>
        <dbReference type="Pfam" id="PF02775"/>
    </source>
</evidence>
<dbReference type="EMBL" id="AHJE01000038">
    <property type="protein sequence ID" value="EHP42170.1"/>
    <property type="molecule type" value="Genomic_DNA"/>
</dbReference>
<keyword evidence="2" id="KW-0456">Lyase</keyword>
<organism evidence="4 5">
    <name type="scientific">Cupriavidus basilensis OR16</name>
    <dbReference type="NCBI Taxonomy" id="1127483"/>
    <lineage>
        <taxon>Bacteria</taxon>
        <taxon>Pseudomonadati</taxon>
        <taxon>Pseudomonadota</taxon>
        <taxon>Betaproteobacteria</taxon>
        <taxon>Burkholderiales</taxon>
        <taxon>Burkholderiaceae</taxon>
        <taxon>Cupriavidus</taxon>
    </lineage>
</organism>
<reference evidence="4 5" key="1">
    <citation type="journal article" date="2012" name="J. Bacteriol.">
        <title>De Novo Genome Project of Cupriavidus basilensis OR16.</title>
        <authorList>
            <person name="Cserhati M."/>
            <person name="Kriszt B."/>
            <person name="Szoboszlay S."/>
            <person name="Toth A."/>
            <person name="Szabo I."/>
            <person name="Tancsics A."/>
            <person name="Nagy I."/>
            <person name="Horvath B."/>
            <person name="Nagy I."/>
            <person name="Kukolya J."/>
        </authorList>
    </citation>
    <scope>NUCLEOTIDE SEQUENCE [LARGE SCALE GENOMIC DNA]</scope>
    <source>
        <strain evidence="4 5">OR16</strain>
    </source>
</reference>
<dbReference type="PANTHER" id="PTHR42818">
    <property type="entry name" value="SULFOPYRUVATE DECARBOXYLASE SUBUNIT ALPHA"/>
    <property type="match status" value="1"/>
</dbReference>
<evidence type="ECO:0000313" key="4">
    <source>
        <dbReference type="EMBL" id="EHP42170.1"/>
    </source>
</evidence>